<dbReference type="EnsemblMetazoa" id="Aqu2.1.24731_001">
    <property type="protein sequence ID" value="Aqu2.1.24731_001"/>
    <property type="gene ID" value="Aqu2.1.24731"/>
</dbReference>
<organism evidence="3">
    <name type="scientific">Amphimedon queenslandica</name>
    <name type="common">Sponge</name>
    <dbReference type="NCBI Taxonomy" id="400682"/>
    <lineage>
        <taxon>Eukaryota</taxon>
        <taxon>Metazoa</taxon>
        <taxon>Porifera</taxon>
        <taxon>Demospongiae</taxon>
        <taxon>Heteroscleromorpha</taxon>
        <taxon>Haplosclerida</taxon>
        <taxon>Niphatidae</taxon>
        <taxon>Amphimedon</taxon>
    </lineage>
</organism>
<keyword evidence="1" id="KW-0805">Transcription regulation</keyword>
<dbReference type="AlphaFoldDB" id="A0A1X7UB99"/>
<keyword evidence="2" id="KW-0804">Transcription</keyword>
<sequence>MSNGTKEATPVLKICAVSHHSKKEIGRCFKLICQAANPAMNTVSTIDFMSRYCTNLGLPLAVQFSLPGLKPRGVISNDEWYYSWVDKWWIQDKGAWLIGGACLVTPSVVAEDNGFYAYFSAVDFLQFLVVLSSERSFSPSISMIHISSSLDTLTVLGSHKGDVIPLANDSSLIHLTLHSSSSQQQSLALSSVFSIEPNLEFFQFDDTLP</sequence>
<dbReference type="InterPro" id="IPR000812">
    <property type="entry name" value="TFIIB"/>
</dbReference>
<protein>
    <submittedName>
        <fullName evidence="3">Uncharacterized protein</fullName>
    </submittedName>
</protein>
<accession>A0A1X7UB99</accession>
<dbReference type="STRING" id="400682.A0A1X7UB99"/>
<name>A0A1X7UB99_AMPQE</name>
<dbReference type="OrthoDB" id="25790at2759"/>
<evidence type="ECO:0000256" key="1">
    <source>
        <dbReference type="ARBA" id="ARBA00023015"/>
    </source>
</evidence>
<evidence type="ECO:0000256" key="2">
    <source>
        <dbReference type="ARBA" id="ARBA00023163"/>
    </source>
</evidence>
<proteinExistence type="predicted"/>
<evidence type="ECO:0000313" key="3">
    <source>
        <dbReference type="EnsemblMetazoa" id="Aqu2.1.24731_001"/>
    </source>
</evidence>
<dbReference type="PRINTS" id="PR00685">
    <property type="entry name" value="TIFACTORIIB"/>
</dbReference>
<reference evidence="3" key="1">
    <citation type="submission" date="2017-05" db="UniProtKB">
        <authorList>
            <consortium name="EnsemblMetazoa"/>
        </authorList>
    </citation>
    <scope>IDENTIFICATION</scope>
</reference>
<dbReference type="GO" id="GO:0070897">
    <property type="term" value="P:transcription preinitiation complex assembly"/>
    <property type="evidence" value="ECO:0007669"/>
    <property type="project" value="InterPro"/>
</dbReference>
<dbReference type="InParanoid" id="A0A1X7UB99"/>
<dbReference type="eggNOG" id="KOG1597">
    <property type="taxonomic scope" value="Eukaryota"/>
</dbReference>